<gene>
    <name evidence="2" type="ORF">BN55_01835</name>
</gene>
<dbReference type="OrthoDB" id="2329637at2"/>
<comment type="caution">
    <text evidence="2">The sequence shown here is derived from an EMBL/GenBank/DDBJ whole genome shotgun (WGS) entry which is preliminary data.</text>
</comment>
<keyword evidence="1" id="KW-0472">Membrane</keyword>
<evidence type="ECO:0000313" key="2">
    <source>
        <dbReference type="EMBL" id="CCI82069.1"/>
    </source>
</evidence>
<feature type="transmembrane region" description="Helical" evidence="1">
    <location>
        <begin position="60"/>
        <end position="80"/>
    </location>
</feature>
<dbReference type="RefSeq" id="WP_008471042.1">
    <property type="nucleotide sequence ID" value="NZ_AYZP01000023.1"/>
</dbReference>
<dbReference type="GeneID" id="82847292"/>
<reference evidence="2 3" key="1">
    <citation type="submission" date="2012-06" db="EMBL/GenBank/DDBJ databases">
        <title>Draft Genome Sequence of Lactobacillus hominis Strain CRBIP 24.179T, isolated from human intestine.</title>
        <authorList>
            <person name="Cousin S."/>
            <person name="Ma L."/>
            <person name="Bizet C."/>
            <person name="Loux V."/>
            <person name="Bouchier C."/>
            <person name="Clermont D."/>
            <person name="Creno S."/>
        </authorList>
    </citation>
    <scope>NUCLEOTIDE SEQUENCE [LARGE SCALE GENOMIC DNA]</scope>
    <source>
        <strain evidence="3">CRBIP 24.179T</strain>
    </source>
</reference>
<keyword evidence="1" id="KW-1133">Transmembrane helix</keyword>
<protein>
    <recommendedName>
        <fullName evidence="4">Integral membrane protein</fullName>
    </recommendedName>
</protein>
<evidence type="ECO:0000256" key="1">
    <source>
        <dbReference type="SAM" id="Phobius"/>
    </source>
</evidence>
<feature type="transmembrane region" description="Helical" evidence="1">
    <location>
        <begin position="117"/>
        <end position="135"/>
    </location>
</feature>
<organism evidence="2 3">
    <name type="scientific">Lactobacillus hominis DSM 23910 = CRBIP 24.179</name>
    <dbReference type="NCBI Taxonomy" id="1423758"/>
    <lineage>
        <taxon>Bacteria</taxon>
        <taxon>Bacillati</taxon>
        <taxon>Bacillota</taxon>
        <taxon>Bacilli</taxon>
        <taxon>Lactobacillales</taxon>
        <taxon>Lactobacillaceae</taxon>
        <taxon>Lactobacillus</taxon>
    </lineage>
</organism>
<keyword evidence="3" id="KW-1185">Reference proteome</keyword>
<evidence type="ECO:0008006" key="4">
    <source>
        <dbReference type="Google" id="ProtNLM"/>
    </source>
</evidence>
<proteinExistence type="predicted"/>
<keyword evidence="1" id="KW-0812">Transmembrane</keyword>
<dbReference type="Proteomes" id="UP000009320">
    <property type="component" value="Unassembled WGS sequence"/>
</dbReference>
<dbReference type="EMBL" id="CAKE01000013">
    <property type="protein sequence ID" value="CCI82069.1"/>
    <property type="molecule type" value="Genomic_DNA"/>
</dbReference>
<dbReference type="eggNOG" id="ENOG5030AD9">
    <property type="taxonomic scope" value="Bacteria"/>
</dbReference>
<feature type="transmembrane region" description="Helical" evidence="1">
    <location>
        <begin position="30"/>
        <end position="48"/>
    </location>
</feature>
<sequence length="140" mass="15568">MLVLVFINIIICLIVAYLCLKTFSFDFSIWTVGINFMICGAVLALSALPVRNDFDENSVLTFLATIFIIIGAILFVSSLIMHVPKKFDRNNLGNLGVILTLSGIIAMVILWHRPLVWTQALIPEIAVIIGIVLLVKNRLK</sequence>
<accession>I7LA95</accession>
<name>I7LA95_9LACO</name>
<evidence type="ECO:0000313" key="3">
    <source>
        <dbReference type="Proteomes" id="UP000009320"/>
    </source>
</evidence>
<dbReference type="AlphaFoldDB" id="I7LA95"/>
<feature type="transmembrane region" description="Helical" evidence="1">
    <location>
        <begin position="6"/>
        <end position="23"/>
    </location>
</feature>
<feature type="transmembrane region" description="Helical" evidence="1">
    <location>
        <begin position="92"/>
        <end position="111"/>
    </location>
</feature>